<evidence type="ECO:0000256" key="3">
    <source>
        <dbReference type="ARBA" id="ARBA00012438"/>
    </source>
</evidence>
<dbReference type="InterPro" id="IPR035965">
    <property type="entry name" value="PAS-like_dom_sf"/>
</dbReference>
<evidence type="ECO:0000256" key="5">
    <source>
        <dbReference type="ARBA" id="ARBA00022553"/>
    </source>
</evidence>
<dbReference type="Proteomes" id="UP000001572">
    <property type="component" value="Chromosome"/>
</dbReference>
<evidence type="ECO:0000256" key="2">
    <source>
        <dbReference type="ARBA" id="ARBA00004651"/>
    </source>
</evidence>
<dbReference type="STRING" id="293826.Amet_2967"/>
<dbReference type="GO" id="GO:0005524">
    <property type="term" value="F:ATP binding"/>
    <property type="evidence" value="ECO:0007669"/>
    <property type="project" value="UniProtKB-KW"/>
</dbReference>
<keyword evidence="4" id="KW-1003">Cell membrane</keyword>
<dbReference type="HOGENOM" id="CLU_020211_11_2_9"/>
<evidence type="ECO:0000256" key="7">
    <source>
        <dbReference type="ARBA" id="ARBA00022692"/>
    </source>
</evidence>
<protein>
    <recommendedName>
        <fullName evidence="3">histidine kinase</fullName>
        <ecNumber evidence="3">2.7.13.3</ecNumber>
    </recommendedName>
</protein>
<keyword evidence="5" id="KW-0597">Phosphoprotein</keyword>
<dbReference type="EMBL" id="CP000724">
    <property type="protein sequence ID" value="ABR49117.1"/>
    <property type="molecule type" value="Genomic_DNA"/>
</dbReference>
<evidence type="ECO:0000256" key="4">
    <source>
        <dbReference type="ARBA" id="ARBA00022475"/>
    </source>
</evidence>
<evidence type="ECO:0000256" key="9">
    <source>
        <dbReference type="ARBA" id="ARBA00022777"/>
    </source>
</evidence>
<evidence type="ECO:0000313" key="18">
    <source>
        <dbReference type="Proteomes" id="UP000001572"/>
    </source>
</evidence>
<dbReference type="SUPFAM" id="SSF55785">
    <property type="entry name" value="PYP-like sensor domain (PAS domain)"/>
    <property type="match status" value="1"/>
</dbReference>
<dbReference type="InterPro" id="IPR005467">
    <property type="entry name" value="His_kinase_dom"/>
</dbReference>
<dbReference type="InterPro" id="IPR016120">
    <property type="entry name" value="Sig_transdc_His_kin_SpoOB"/>
</dbReference>
<dbReference type="InterPro" id="IPR003594">
    <property type="entry name" value="HATPase_dom"/>
</dbReference>
<dbReference type="InterPro" id="IPR036890">
    <property type="entry name" value="HATPase_C_sf"/>
</dbReference>
<evidence type="ECO:0000256" key="13">
    <source>
        <dbReference type="ARBA" id="ARBA00023136"/>
    </source>
</evidence>
<dbReference type="PANTHER" id="PTHR43547:SF10">
    <property type="entry name" value="SENSOR HISTIDINE KINASE DCUS"/>
    <property type="match status" value="1"/>
</dbReference>
<evidence type="ECO:0000256" key="1">
    <source>
        <dbReference type="ARBA" id="ARBA00000085"/>
    </source>
</evidence>
<evidence type="ECO:0000313" key="17">
    <source>
        <dbReference type="EMBL" id="ABR49117.1"/>
    </source>
</evidence>
<dbReference type="NCBIfam" id="TIGR00229">
    <property type="entry name" value="sensory_box"/>
    <property type="match status" value="1"/>
</dbReference>
<dbReference type="KEGG" id="amt:Amet_2967"/>
<keyword evidence="8" id="KW-0547">Nucleotide-binding</keyword>
<proteinExistence type="predicted"/>
<comment type="catalytic activity">
    <reaction evidence="1">
        <text>ATP + protein L-histidine = ADP + protein N-phospho-L-histidine.</text>
        <dbReference type="EC" id="2.7.13.3"/>
    </reaction>
</comment>
<dbReference type="Gene3D" id="1.10.287.130">
    <property type="match status" value="1"/>
</dbReference>
<evidence type="ECO:0000256" key="14">
    <source>
        <dbReference type="SAM" id="Phobius"/>
    </source>
</evidence>
<dbReference type="InterPro" id="IPR004358">
    <property type="entry name" value="Sig_transdc_His_kin-like_C"/>
</dbReference>
<dbReference type="SMART" id="SM00091">
    <property type="entry name" value="PAS"/>
    <property type="match status" value="1"/>
</dbReference>
<dbReference type="AlphaFoldDB" id="A6TSE9"/>
<dbReference type="Pfam" id="PF17203">
    <property type="entry name" value="sCache_3_2"/>
    <property type="match status" value="1"/>
</dbReference>
<accession>A6TSE9</accession>
<dbReference type="CDD" id="cd00130">
    <property type="entry name" value="PAS"/>
    <property type="match status" value="1"/>
</dbReference>
<dbReference type="Pfam" id="PF14689">
    <property type="entry name" value="SPOB_a"/>
    <property type="match status" value="1"/>
</dbReference>
<dbReference type="RefSeq" id="WP_012064085.1">
    <property type="nucleotide sequence ID" value="NC_009633.1"/>
</dbReference>
<evidence type="ECO:0000256" key="6">
    <source>
        <dbReference type="ARBA" id="ARBA00022679"/>
    </source>
</evidence>
<dbReference type="InterPro" id="IPR000014">
    <property type="entry name" value="PAS"/>
</dbReference>
<keyword evidence="18" id="KW-1185">Reference proteome</keyword>
<dbReference type="Gene3D" id="3.30.450.20">
    <property type="entry name" value="PAS domain"/>
    <property type="match status" value="2"/>
</dbReference>
<feature type="transmembrane region" description="Helical" evidence="14">
    <location>
        <begin position="175"/>
        <end position="197"/>
    </location>
</feature>
<keyword evidence="13 14" id="KW-0472">Membrane</keyword>
<keyword evidence="7 14" id="KW-0812">Transmembrane</keyword>
<keyword evidence="6" id="KW-0808">Transferase</keyword>
<dbReference type="eggNOG" id="COG3290">
    <property type="taxonomic scope" value="Bacteria"/>
</dbReference>
<dbReference type="GO" id="GO:0000155">
    <property type="term" value="F:phosphorelay sensor kinase activity"/>
    <property type="evidence" value="ECO:0007669"/>
    <property type="project" value="InterPro"/>
</dbReference>
<feature type="domain" description="PAS" evidence="16">
    <location>
        <begin position="222"/>
        <end position="291"/>
    </location>
</feature>
<dbReference type="InterPro" id="IPR013767">
    <property type="entry name" value="PAS_fold"/>
</dbReference>
<keyword evidence="9 17" id="KW-0418">Kinase</keyword>
<evidence type="ECO:0000259" key="16">
    <source>
        <dbReference type="PROSITE" id="PS50112"/>
    </source>
</evidence>
<dbReference type="EC" id="2.7.13.3" evidence="3"/>
<evidence type="ECO:0000256" key="10">
    <source>
        <dbReference type="ARBA" id="ARBA00022840"/>
    </source>
</evidence>
<organism evidence="17 18">
    <name type="scientific">Alkaliphilus metalliredigens (strain QYMF)</name>
    <dbReference type="NCBI Taxonomy" id="293826"/>
    <lineage>
        <taxon>Bacteria</taxon>
        <taxon>Bacillati</taxon>
        <taxon>Bacillota</taxon>
        <taxon>Clostridia</taxon>
        <taxon>Peptostreptococcales</taxon>
        <taxon>Natronincolaceae</taxon>
        <taxon>Alkaliphilus</taxon>
    </lineage>
</organism>
<evidence type="ECO:0000256" key="12">
    <source>
        <dbReference type="ARBA" id="ARBA00023012"/>
    </source>
</evidence>
<dbReference type="Gene3D" id="3.30.565.10">
    <property type="entry name" value="Histidine kinase-like ATPase, C-terminal domain"/>
    <property type="match status" value="1"/>
</dbReference>
<dbReference type="FunFam" id="3.30.450.20:FF:000018">
    <property type="entry name" value="Sensor histidine kinase DcuS"/>
    <property type="match status" value="1"/>
</dbReference>
<keyword evidence="11 14" id="KW-1133">Transmembrane helix</keyword>
<dbReference type="PROSITE" id="PS50109">
    <property type="entry name" value="HIS_KIN"/>
    <property type="match status" value="1"/>
</dbReference>
<dbReference type="Pfam" id="PF00989">
    <property type="entry name" value="PAS"/>
    <property type="match status" value="1"/>
</dbReference>
<dbReference type="PANTHER" id="PTHR43547">
    <property type="entry name" value="TWO-COMPONENT HISTIDINE KINASE"/>
    <property type="match status" value="1"/>
</dbReference>
<sequence>MKRVPIKLQTKITVLVIVIVTISIYTTMYFATRQMVSNIQREMDTNIMNVAQVLANSAIVIEGIRTGDYEESAIQPFVEKILATTEQVEVIVVADMEGLRYGHNLRERLGQRFVGGDELRVLEHGDSYLSEATGTLGRQIRAFVPVYDLDTHEQLGFVMTANLTQTIRGIRRQRVITIMLVSSIGLFLGIIGAVLLARNIKKILLGLEPEEISKLYLEKQGMLDAIHEGIIAIDENLQITLINDSATKLLGTQNTDVIGKNVLDVFPTSRLPEVLRTGIAEYNREQVINNTFIITNRVPITDGEKIVGAISTFRDKTLITRLAEEVTGVRLVVDALRANTHEFMNKLHVILGLMEIGELQEAKRFIVNVRENQQQIISLVTEKIKDPAIIGLLLGKVSRAKELGITMNISEDSCLEKRKDIINSNTLITIIGNLIENAMDAVSNSREEDKTIDISIRESLENIRIEVKDVGVGIEEKDRPYIFDRGFSTKEGSRGIGLALIKEMVENLGGNITVIDHVEKGTKFSIILPKGEEL</sequence>
<dbReference type="GO" id="GO:0005886">
    <property type="term" value="C:plasma membrane"/>
    <property type="evidence" value="ECO:0007669"/>
    <property type="project" value="UniProtKB-SubCell"/>
</dbReference>
<dbReference type="InterPro" id="IPR029151">
    <property type="entry name" value="Sensor-like_sf"/>
</dbReference>
<dbReference type="Pfam" id="PF02518">
    <property type="entry name" value="HATPase_c"/>
    <property type="match status" value="1"/>
</dbReference>
<evidence type="ECO:0000259" key="15">
    <source>
        <dbReference type="PROSITE" id="PS50109"/>
    </source>
</evidence>
<evidence type="ECO:0000256" key="8">
    <source>
        <dbReference type="ARBA" id="ARBA00022741"/>
    </source>
</evidence>
<feature type="domain" description="Histidine kinase" evidence="15">
    <location>
        <begin position="338"/>
        <end position="532"/>
    </location>
</feature>
<dbReference type="InterPro" id="IPR039506">
    <property type="entry name" value="SPOB_a"/>
</dbReference>
<comment type="subcellular location">
    <subcellularLocation>
        <location evidence="2">Cell membrane</location>
        <topology evidence="2">Multi-pass membrane protein</topology>
    </subcellularLocation>
</comment>
<dbReference type="OrthoDB" id="9792686at2"/>
<dbReference type="SUPFAM" id="SSF55874">
    <property type="entry name" value="ATPase domain of HSP90 chaperone/DNA topoisomerase II/histidine kinase"/>
    <property type="match status" value="1"/>
</dbReference>
<dbReference type="PRINTS" id="PR00344">
    <property type="entry name" value="BCTRLSENSOR"/>
</dbReference>
<dbReference type="SUPFAM" id="SSF55890">
    <property type="entry name" value="Sporulation response regulatory protein Spo0B"/>
    <property type="match status" value="1"/>
</dbReference>
<dbReference type="PROSITE" id="PS50112">
    <property type="entry name" value="PAS"/>
    <property type="match status" value="1"/>
</dbReference>
<evidence type="ECO:0000256" key="11">
    <source>
        <dbReference type="ARBA" id="ARBA00022989"/>
    </source>
</evidence>
<keyword evidence="10" id="KW-0067">ATP-binding</keyword>
<name>A6TSE9_ALKMQ</name>
<reference evidence="18" key="1">
    <citation type="journal article" date="2016" name="Genome Announc.">
        <title>Complete genome sequence of Alkaliphilus metalliredigens strain QYMF, an alkaliphilic and metal-reducing bacterium isolated from borax-contaminated leachate ponds.</title>
        <authorList>
            <person name="Hwang C."/>
            <person name="Copeland A."/>
            <person name="Lucas S."/>
            <person name="Lapidus A."/>
            <person name="Barry K."/>
            <person name="Detter J.C."/>
            <person name="Glavina Del Rio T."/>
            <person name="Hammon N."/>
            <person name="Israni S."/>
            <person name="Dalin E."/>
            <person name="Tice H."/>
            <person name="Pitluck S."/>
            <person name="Chertkov O."/>
            <person name="Brettin T."/>
            <person name="Bruce D."/>
            <person name="Han C."/>
            <person name="Schmutz J."/>
            <person name="Larimer F."/>
            <person name="Land M.L."/>
            <person name="Hauser L."/>
            <person name="Kyrpides N."/>
            <person name="Mikhailova N."/>
            <person name="Ye Q."/>
            <person name="Zhou J."/>
            <person name="Richardson P."/>
            <person name="Fields M.W."/>
        </authorList>
    </citation>
    <scope>NUCLEOTIDE SEQUENCE [LARGE SCALE GENOMIC DNA]</scope>
    <source>
        <strain evidence="18">QYMF</strain>
    </source>
</reference>
<dbReference type="SMART" id="SM00387">
    <property type="entry name" value="HATPase_c"/>
    <property type="match status" value="1"/>
</dbReference>
<feature type="transmembrane region" description="Helical" evidence="14">
    <location>
        <begin position="12"/>
        <end position="31"/>
    </location>
</feature>
<gene>
    <name evidence="17" type="ordered locus">Amet_2967</name>
</gene>
<dbReference type="InterPro" id="IPR033463">
    <property type="entry name" value="sCache_3"/>
</dbReference>
<dbReference type="GO" id="GO:0006355">
    <property type="term" value="P:regulation of DNA-templated transcription"/>
    <property type="evidence" value="ECO:0007669"/>
    <property type="project" value="InterPro"/>
</dbReference>
<dbReference type="SUPFAM" id="SSF103190">
    <property type="entry name" value="Sensory domain-like"/>
    <property type="match status" value="1"/>
</dbReference>
<keyword evidence="12" id="KW-0902">Two-component regulatory system</keyword>